<evidence type="ECO:0000313" key="2">
    <source>
        <dbReference type="Proteomes" id="UP000053989"/>
    </source>
</evidence>
<sequence>MPPASAEPLPLLAKSNFPSFRLSHFATIISQSRNTQQEKEELQRRIRGLTTILHTFAVQKGPSRQSPDAWHHFLPYLTALLACDEEYDTGANRVIAVTASTDPIRILIAAQDPHAPSITPPTFLKLVQKRHRSLDEVVAGPPHAELIDHIADTWDALSAVNRHATHFFEQLVALEIFFFLRNFHNFTVRFRQDTELCGGRRLAELINEWKPDRPEITLKWVTPPEWLLRIRGLPKIKSRMAGGQLEWEFSDETKRDWSTILAGFLSSIDRCIENVKQAREMKTENLHKETVRWNLWCRFLYYFVTWEAGTVEDLDKYALPDLLENIEIGLVQVPRSSVPTLREIYHEFFIRFPAMMVYRPKDVLEILERHCSEKGCHSDMFVHPEAALMGLLNHYNHYSEQADQGEDTKNATDCPAAGEATIIALTQKCCWCCHWLGEKLESQFVVPATHGMMYPWDPPKVDVSELVLKKLEDELWNQLREIMLRALLFVIRPHEIHIPHTLKVPRALHRVKF</sequence>
<gene>
    <name evidence="1" type="ORF">SCLCIDRAFT_27008</name>
</gene>
<dbReference type="EMBL" id="KN822068">
    <property type="protein sequence ID" value="KIM59935.1"/>
    <property type="molecule type" value="Genomic_DNA"/>
</dbReference>
<dbReference type="OrthoDB" id="2626367at2759"/>
<organism evidence="1 2">
    <name type="scientific">Scleroderma citrinum Foug A</name>
    <dbReference type="NCBI Taxonomy" id="1036808"/>
    <lineage>
        <taxon>Eukaryota</taxon>
        <taxon>Fungi</taxon>
        <taxon>Dikarya</taxon>
        <taxon>Basidiomycota</taxon>
        <taxon>Agaricomycotina</taxon>
        <taxon>Agaricomycetes</taxon>
        <taxon>Agaricomycetidae</taxon>
        <taxon>Boletales</taxon>
        <taxon>Sclerodermatineae</taxon>
        <taxon>Sclerodermataceae</taxon>
        <taxon>Scleroderma</taxon>
    </lineage>
</organism>
<proteinExistence type="predicted"/>
<reference evidence="2" key="2">
    <citation type="submission" date="2015-01" db="EMBL/GenBank/DDBJ databases">
        <title>Evolutionary Origins and Diversification of the Mycorrhizal Mutualists.</title>
        <authorList>
            <consortium name="DOE Joint Genome Institute"/>
            <consortium name="Mycorrhizal Genomics Consortium"/>
            <person name="Kohler A."/>
            <person name="Kuo A."/>
            <person name="Nagy L.G."/>
            <person name="Floudas D."/>
            <person name="Copeland A."/>
            <person name="Barry K.W."/>
            <person name="Cichocki N."/>
            <person name="Veneault-Fourrey C."/>
            <person name="LaButti K."/>
            <person name="Lindquist E.A."/>
            <person name="Lipzen A."/>
            <person name="Lundell T."/>
            <person name="Morin E."/>
            <person name="Murat C."/>
            <person name="Riley R."/>
            <person name="Ohm R."/>
            <person name="Sun H."/>
            <person name="Tunlid A."/>
            <person name="Henrissat B."/>
            <person name="Grigoriev I.V."/>
            <person name="Hibbett D.S."/>
            <person name="Martin F."/>
        </authorList>
    </citation>
    <scope>NUCLEOTIDE SEQUENCE [LARGE SCALE GENOMIC DNA]</scope>
    <source>
        <strain evidence="2">Foug A</strain>
    </source>
</reference>
<name>A0A0C3DGV4_9AGAM</name>
<dbReference type="AlphaFoldDB" id="A0A0C3DGV4"/>
<dbReference type="HOGENOM" id="CLU_022091_0_0_1"/>
<dbReference type="InParanoid" id="A0A0C3DGV4"/>
<reference evidence="1 2" key="1">
    <citation type="submission" date="2014-04" db="EMBL/GenBank/DDBJ databases">
        <authorList>
            <consortium name="DOE Joint Genome Institute"/>
            <person name="Kuo A."/>
            <person name="Kohler A."/>
            <person name="Nagy L.G."/>
            <person name="Floudas D."/>
            <person name="Copeland A."/>
            <person name="Barry K.W."/>
            <person name="Cichocki N."/>
            <person name="Veneault-Fourrey C."/>
            <person name="LaButti K."/>
            <person name="Lindquist E.A."/>
            <person name="Lipzen A."/>
            <person name="Lundell T."/>
            <person name="Morin E."/>
            <person name="Murat C."/>
            <person name="Sun H."/>
            <person name="Tunlid A."/>
            <person name="Henrissat B."/>
            <person name="Grigoriev I.V."/>
            <person name="Hibbett D.S."/>
            <person name="Martin F."/>
            <person name="Nordberg H.P."/>
            <person name="Cantor M.N."/>
            <person name="Hua S.X."/>
        </authorList>
    </citation>
    <scope>NUCLEOTIDE SEQUENCE [LARGE SCALE GENOMIC DNA]</scope>
    <source>
        <strain evidence="1 2">Foug A</strain>
    </source>
</reference>
<protein>
    <submittedName>
        <fullName evidence="1">Uncharacterized protein</fullName>
    </submittedName>
</protein>
<evidence type="ECO:0000313" key="1">
    <source>
        <dbReference type="EMBL" id="KIM59935.1"/>
    </source>
</evidence>
<keyword evidence="2" id="KW-1185">Reference proteome</keyword>
<dbReference type="Proteomes" id="UP000053989">
    <property type="component" value="Unassembled WGS sequence"/>
</dbReference>
<accession>A0A0C3DGV4</accession>
<dbReference type="STRING" id="1036808.A0A0C3DGV4"/>